<dbReference type="InterPro" id="IPR051202">
    <property type="entry name" value="Peptidase_C40"/>
</dbReference>
<keyword evidence="7" id="KW-1185">Reference proteome</keyword>
<dbReference type="STRING" id="93059.P9211_16421"/>
<dbReference type="PANTHER" id="PTHR47053:SF1">
    <property type="entry name" value="MUREIN DD-ENDOPEPTIDASE MEPH-RELATED"/>
    <property type="match status" value="1"/>
</dbReference>
<dbReference type="eggNOG" id="COG0791">
    <property type="taxonomic scope" value="Bacteria"/>
</dbReference>
<feature type="domain" description="NlpC/P60" evidence="5">
    <location>
        <begin position="99"/>
        <end position="241"/>
    </location>
</feature>
<sequence>MDESMLSLGKPITINTMIPKSFWELKVDVNGYKTKEGSELATQAVKGRSFELLEIPEKPSSSRIKVRLLEDGYICWLQFKDIENLAFSIDSWEAYSLSKTEINRRLPKVLNWVEKASRNTNQYLWGGTIGPDFDCSGLIQSAFASQQIWLPRDSYQQENFCRSITFELNSLDKIICGDLIFFGTKTRCTHVGIYKGKGLYWHSSGRVKGRNGIGIDELKPNGKNIISAYYLSKLRSIGRVESSYDGSIQP</sequence>
<dbReference type="Gene3D" id="3.90.1720.10">
    <property type="entry name" value="endopeptidase domain like (from Nostoc punctiforme)"/>
    <property type="match status" value="1"/>
</dbReference>
<keyword evidence="3" id="KW-0378">Hydrolase</keyword>
<dbReference type="Gene3D" id="2.30.30.40">
    <property type="entry name" value="SH3 Domains"/>
    <property type="match status" value="1"/>
</dbReference>
<keyword evidence="2" id="KW-0645">Protease</keyword>
<name>A9BCL1_PROM4</name>
<comment type="similarity">
    <text evidence="1">Belongs to the peptidase C40 family.</text>
</comment>
<evidence type="ECO:0000313" key="6">
    <source>
        <dbReference type="EMBL" id="ABX09573.1"/>
    </source>
</evidence>
<dbReference type="KEGG" id="pmj:P9211_16421"/>
<dbReference type="AlphaFoldDB" id="A9BCL1"/>
<dbReference type="GO" id="GO:0008234">
    <property type="term" value="F:cysteine-type peptidase activity"/>
    <property type="evidence" value="ECO:0007669"/>
    <property type="project" value="UniProtKB-KW"/>
</dbReference>
<dbReference type="HOGENOM" id="CLU_092338_0_0_3"/>
<dbReference type="PROSITE" id="PS51935">
    <property type="entry name" value="NLPC_P60"/>
    <property type="match status" value="1"/>
</dbReference>
<reference evidence="6 7" key="1">
    <citation type="journal article" date="2007" name="PLoS Genet.">
        <title>Patterns and implications of gene gain and loss in the evolution of Prochlorococcus.</title>
        <authorList>
            <person name="Kettler G.C."/>
            <person name="Martiny A.C."/>
            <person name="Huang K."/>
            <person name="Zucker J."/>
            <person name="Coleman M.L."/>
            <person name="Rodrigue S."/>
            <person name="Chen F."/>
            <person name="Lapidus A."/>
            <person name="Ferriera S."/>
            <person name="Johnson J."/>
            <person name="Steglich C."/>
            <person name="Church G.M."/>
            <person name="Richardson P."/>
            <person name="Chisholm S.W."/>
        </authorList>
    </citation>
    <scope>NUCLEOTIDE SEQUENCE [LARGE SCALE GENOMIC DNA]</scope>
    <source>
        <strain evidence="7">MIT 9211</strain>
    </source>
</reference>
<gene>
    <name evidence="6" type="ordered locus">P9211_16421</name>
</gene>
<dbReference type="InterPro" id="IPR000064">
    <property type="entry name" value="NLP_P60_dom"/>
</dbReference>
<evidence type="ECO:0000259" key="5">
    <source>
        <dbReference type="PROSITE" id="PS51935"/>
    </source>
</evidence>
<dbReference type="Proteomes" id="UP000000788">
    <property type="component" value="Chromosome"/>
</dbReference>
<evidence type="ECO:0000256" key="3">
    <source>
        <dbReference type="ARBA" id="ARBA00022801"/>
    </source>
</evidence>
<dbReference type="Pfam" id="PF18348">
    <property type="entry name" value="SH3_16"/>
    <property type="match status" value="1"/>
</dbReference>
<dbReference type="EMBL" id="CP000878">
    <property type="protein sequence ID" value="ABX09573.1"/>
    <property type="molecule type" value="Genomic_DNA"/>
</dbReference>
<protein>
    <recommendedName>
        <fullName evidence="5">NlpC/P60 domain-containing protein</fullName>
    </recommendedName>
</protein>
<dbReference type="SUPFAM" id="SSF54001">
    <property type="entry name" value="Cysteine proteinases"/>
    <property type="match status" value="1"/>
</dbReference>
<evidence type="ECO:0000256" key="2">
    <source>
        <dbReference type="ARBA" id="ARBA00022670"/>
    </source>
</evidence>
<dbReference type="PANTHER" id="PTHR47053">
    <property type="entry name" value="MUREIN DD-ENDOPEPTIDASE MEPH-RELATED"/>
    <property type="match status" value="1"/>
</dbReference>
<dbReference type="MEROPS" id="C40.009"/>
<dbReference type="SUPFAM" id="SSF82057">
    <property type="entry name" value="Prokaryotic SH3-related domain"/>
    <property type="match status" value="1"/>
</dbReference>
<accession>A9BCL1</accession>
<dbReference type="Pfam" id="PF00877">
    <property type="entry name" value="NLPC_P60"/>
    <property type="match status" value="1"/>
</dbReference>
<dbReference type="InterPro" id="IPR038765">
    <property type="entry name" value="Papain-like_cys_pep_sf"/>
</dbReference>
<keyword evidence="4" id="KW-0788">Thiol protease</keyword>
<evidence type="ECO:0000256" key="4">
    <source>
        <dbReference type="ARBA" id="ARBA00022807"/>
    </source>
</evidence>
<dbReference type="InterPro" id="IPR041382">
    <property type="entry name" value="SH3_16"/>
</dbReference>
<organism evidence="6 7">
    <name type="scientific">Prochlorococcus marinus (strain MIT 9211)</name>
    <dbReference type="NCBI Taxonomy" id="93059"/>
    <lineage>
        <taxon>Bacteria</taxon>
        <taxon>Bacillati</taxon>
        <taxon>Cyanobacteriota</taxon>
        <taxon>Cyanophyceae</taxon>
        <taxon>Synechococcales</taxon>
        <taxon>Prochlorococcaceae</taxon>
        <taxon>Prochlorococcus</taxon>
    </lineage>
</organism>
<evidence type="ECO:0000313" key="7">
    <source>
        <dbReference type="Proteomes" id="UP000000788"/>
    </source>
</evidence>
<dbReference type="GO" id="GO:0006508">
    <property type="term" value="P:proteolysis"/>
    <property type="evidence" value="ECO:0007669"/>
    <property type="project" value="UniProtKB-KW"/>
</dbReference>
<proteinExistence type="inferred from homology"/>
<evidence type="ECO:0000256" key="1">
    <source>
        <dbReference type="ARBA" id="ARBA00007074"/>
    </source>
</evidence>